<feature type="domain" description="BTB" evidence="1">
    <location>
        <begin position="16"/>
        <end position="83"/>
    </location>
</feature>
<dbReference type="InterPro" id="IPR011705">
    <property type="entry name" value="BACK"/>
</dbReference>
<dbReference type="GO" id="GO:0008344">
    <property type="term" value="P:adult locomotory behavior"/>
    <property type="evidence" value="ECO:0007669"/>
    <property type="project" value="TreeGrafter"/>
</dbReference>
<protein>
    <submittedName>
        <fullName evidence="3">BTB domain-containing protein</fullName>
    </submittedName>
</protein>
<reference evidence="3" key="2">
    <citation type="submission" date="2020-10" db="UniProtKB">
        <authorList>
            <consortium name="WormBaseParasite"/>
        </authorList>
    </citation>
    <scope>IDENTIFICATION</scope>
</reference>
<dbReference type="Pfam" id="PF00651">
    <property type="entry name" value="BTB"/>
    <property type="match status" value="1"/>
</dbReference>
<dbReference type="Proteomes" id="UP000492821">
    <property type="component" value="Unassembled WGS sequence"/>
</dbReference>
<proteinExistence type="predicted"/>
<dbReference type="Pfam" id="PF07707">
    <property type="entry name" value="BACK"/>
    <property type="match status" value="1"/>
</dbReference>
<keyword evidence="2" id="KW-1185">Reference proteome</keyword>
<dbReference type="GO" id="GO:0048512">
    <property type="term" value="P:circadian behavior"/>
    <property type="evidence" value="ECO:0007669"/>
    <property type="project" value="TreeGrafter"/>
</dbReference>
<dbReference type="PANTHER" id="PTHR46306:SF1">
    <property type="entry name" value="BTB_POZ DOMAIN-CONTAINING PROTEIN 9"/>
    <property type="match status" value="1"/>
</dbReference>
<dbReference type="SUPFAM" id="SSF54695">
    <property type="entry name" value="POZ domain"/>
    <property type="match status" value="1"/>
</dbReference>
<dbReference type="InterPro" id="IPR000210">
    <property type="entry name" value="BTB/POZ_dom"/>
</dbReference>
<dbReference type="AlphaFoldDB" id="A0A7E4W8D5"/>
<evidence type="ECO:0000259" key="1">
    <source>
        <dbReference type="PROSITE" id="PS50097"/>
    </source>
</evidence>
<dbReference type="WBParaSite" id="Pan_g8307.t1">
    <property type="protein sequence ID" value="Pan_g8307.t1"/>
    <property type="gene ID" value="Pan_g8307"/>
</dbReference>
<dbReference type="PANTHER" id="PTHR46306">
    <property type="entry name" value="BTB/POZ DOMAIN-CONTAINING PROTEIN 9"/>
    <property type="match status" value="1"/>
</dbReference>
<dbReference type="PROSITE" id="PS50097">
    <property type="entry name" value="BTB"/>
    <property type="match status" value="1"/>
</dbReference>
<evidence type="ECO:0000313" key="3">
    <source>
        <dbReference type="WBParaSite" id="Pan_g8307.t1"/>
    </source>
</evidence>
<dbReference type="InterPro" id="IPR052407">
    <property type="entry name" value="BTB_POZ_domain_cont_9"/>
</dbReference>
<dbReference type="CDD" id="cd18186">
    <property type="entry name" value="BTB_POZ_ZBTB_KLHL-like"/>
    <property type="match status" value="1"/>
</dbReference>
<organism evidence="2 3">
    <name type="scientific">Panagrellus redivivus</name>
    <name type="common">Microworm</name>
    <dbReference type="NCBI Taxonomy" id="6233"/>
    <lineage>
        <taxon>Eukaryota</taxon>
        <taxon>Metazoa</taxon>
        <taxon>Ecdysozoa</taxon>
        <taxon>Nematoda</taxon>
        <taxon>Chromadorea</taxon>
        <taxon>Rhabditida</taxon>
        <taxon>Tylenchina</taxon>
        <taxon>Panagrolaimomorpha</taxon>
        <taxon>Panagrolaimoidea</taxon>
        <taxon>Panagrolaimidae</taxon>
        <taxon>Panagrellus</taxon>
    </lineage>
</organism>
<dbReference type="SMART" id="SM00225">
    <property type="entry name" value="BTB"/>
    <property type="match status" value="1"/>
</dbReference>
<dbReference type="GO" id="GO:0005737">
    <property type="term" value="C:cytoplasm"/>
    <property type="evidence" value="ECO:0007669"/>
    <property type="project" value="TreeGrafter"/>
</dbReference>
<evidence type="ECO:0000313" key="2">
    <source>
        <dbReference type="Proteomes" id="UP000492821"/>
    </source>
</evidence>
<sequence length="261" mass="30699">MAADQYDHLFLCDKDSDVTLVIGDYEIPAHRFILSKRSEYFKAMFSSIFRDAGSEKIVLYETNLNAFKRVLDYIYTGKTFAQYNRWYSTRCEDTTSISFEQMFEILTCAQYYMVDEFIKCIVSILKNRGRDAPFSLLNNALAYSFDELILYATDLILEKVSDNLNERFFENLSPLAVKHLLTQRLDTLEPDIFKALVWWMRRNSVHSHAFPQLLELVELHLLDETQLDILFQPTPLIQRDSYKTLLTEQREPALKVQKSHQ</sequence>
<accession>A0A7E4W8D5</accession>
<dbReference type="InterPro" id="IPR011333">
    <property type="entry name" value="SKP1/BTB/POZ_sf"/>
</dbReference>
<dbReference type="GO" id="GO:0050804">
    <property type="term" value="P:modulation of chemical synaptic transmission"/>
    <property type="evidence" value="ECO:0007669"/>
    <property type="project" value="TreeGrafter"/>
</dbReference>
<dbReference type="Gene3D" id="3.30.710.10">
    <property type="entry name" value="Potassium Channel Kv1.1, Chain A"/>
    <property type="match status" value="1"/>
</dbReference>
<name>A0A7E4W8D5_PANRE</name>
<dbReference type="Gene3D" id="1.25.40.420">
    <property type="match status" value="1"/>
</dbReference>
<reference evidence="2" key="1">
    <citation type="journal article" date="2013" name="Genetics">
        <title>The draft genome and transcriptome of Panagrellus redivivus are shaped by the harsh demands of a free-living lifestyle.</title>
        <authorList>
            <person name="Srinivasan J."/>
            <person name="Dillman A.R."/>
            <person name="Macchietto M.G."/>
            <person name="Heikkinen L."/>
            <person name="Lakso M."/>
            <person name="Fracchia K.M."/>
            <person name="Antoshechkin I."/>
            <person name="Mortazavi A."/>
            <person name="Wong G."/>
            <person name="Sternberg P.W."/>
        </authorList>
    </citation>
    <scope>NUCLEOTIDE SEQUENCE [LARGE SCALE GENOMIC DNA]</scope>
    <source>
        <strain evidence="2">MT8872</strain>
    </source>
</reference>